<name>A0ABD2NQ54_9CUCU</name>
<dbReference type="Proteomes" id="UP001516400">
    <property type="component" value="Unassembled WGS sequence"/>
</dbReference>
<evidence type="ECO:0000313" key="1">
    <source>
        <dbReference type="EMBL" id="KAL3280848.1"/>
    </source>
</evidence>
<gene>
    <name evidence="1" type="ORF">HHI36_004077</name>
</gene>
<dbReference type="EMBL" id="JABFTP020000144">
    <property type="protein sequence ID" value="KAL3280848.1"/>
    <property type="molecule type" value="Genomic_DNA"/>
</dbReference>
<dbReference type="AlphaFoldDB" id="A0ABD2NQ54"/>
<proteinExistence type="predicted"/>
<keyword evidence="2" id="KW-1185">Reference proteome</keyword>
<evidence type="ECO:0000313" key="2">
    <source>
        <dbReference type="Proteomes" id="UP001516400"/>
    </source>
</evidence>
<organism evidence="1 2">
    <name type="scientific">Cryptolaemus montrouzieri</name>
    <dbReference type="NCBI Taxonomy" id="559131"/>
    <lineage>
        <taxon>Eukaryota</taxon>
        <taxon>Metazoa</taxon>
        <taxon>Ecdysozoa</taxon>
        <taxon>Arthropoda</taxon>
        <taxon>Hexapoda</taxon>
        <taxon>Insecta</taxon>
        <taxon>Pterygota</taxon>
        <taxon>Neoptera</taxon>
        <taxon>Endopterygota</taxon>
        <taxon>Coleoptera</taxon>
        <taxon>Polyphaga</taxon>
        <taxon>Cucujiformia</taxon>
        <taxon>Coccinelloidea</taxon>
        <taxon>Coccinellidae</taxon>
        <taxon>Scymninae</taxon>
        <taxon>Scymnini</taxon>
        <taxon>Cryptolaemus</taxon>
    </lineage>
</organism>
<protein>
    <submittedName>
        <fullName evidence="1">Uncharacterized protein</fullName>
    </submittedName>
</protein>
<comment type="caution">
    <text evidence="1">The sequence shown here is derived from an EMBL/GenBank/DDBJ whole genome shotgun (WGS) entry which is preliminary data.</text>
</comment>
<accession>A0ABD2NQ54</accession>
<sequence length="172" mass="20347">MDYRWSHTVNTKERHFKKTMHKNSHNMDIANKYKLYRKQSSQLIKATKYEFYKSKIKQNLNDPKKTWKTIKEATNDQVVRNEIKCILHDDNEKITDDRLKAREFNAYFSNIAKKLISRTKFMGQGYQAQKTREIRESFYLTPITETELLNQLNSLKTGVSCGEEGITAKLSK</sequence>
<reference evidence="1 2" key="1">
    <citation type="journal article" date="2021" name="BMC Biol.">
        <title>Horizontally acquired antibacterial genes associated with adaptive radiation of ladybird beetles.</title>
        <authorList>
            <person name="Li H.S."/>
            <person name="Tang X.F."/>
            <person name="Huang Y.H."/>
            <person name="Xu Z.Y."/>
            <person name="Chen M.L."/>
            <person name="Du X.Y."/>
            <person name="Qiu B.Y."/>
            <person name="Chen P.T."/>
            <person name="Zhang W."/>
            <person name="Slipinski A."/>
            <person name="Escalona H.E."/>
            <person name="Waterhouse R.M."/>
            <person name="Zwick A."/>
            <person name="Pang H."/>
        </authorList>
    </citation>
    <scope>NUCLEOTIDE SEQUENCE [LARGE SCALE GENOMIC DNA]</scope>
    <source>
        <strain evidence="1">SYSU2018</strain>
    </source>
</reference>